<evidence type="ECO:0000313" key="5">
    <source>
        <dbReference type="EMBL" id="BDB96427.1"/>
    </source>
</evidence>
<dbReference type="SUPFAM" id="SSF69593">
    <property type="entry name" value="Glycerol-3-phosphate (1)-acyltransferase"/>
    <property type="match status" value="1"/>
</dbReference>
<dbReference type="SMART" id="SM00563">
    <property type="entry name" value="PlsC"/>
    <property type="match status" value="1"/>
</dbReference>
<protein>
    <recommendedName>
        <fullName evidence="4">Phospholipid/glycerol acyltransferase domain-containing protein</fullName>
    </recommendedName>
</protein>
<dbReference type="CDD" id="cd07989">
    <property type="entry name" value="LPLAT_AGPAT-like"/>
    <property type="match status" value="1"/>
</dbReference>
<gene>
    <name evidence="5" type="ORF">HYD_5600</name>
</gene>
<comment type="pathway">
    <text evidence="1">Lipid metabolism.</text>
</comment>
<accession>A0ABM7V9I3</accession>
<evidence type="ECO:0000259" key="4">
    <source>
        <dbReference type="SMART" id="SM00563"/>
    </source>
</evidence>
<name>A0ABM7V9I3_9PROT</name>
<feature type="domain" description="Phospholipid/glycerol acyltransferase" evidence="4">
    <location>
        <begin position="27"/>
        <end position="143"/>
    </location>
</feature>
<organism evidence="5 6">
    <name type="scientific">Candidatus Hydrogenosomobacter endosymbioticus</name>
    <dbReference type="NCBI Taxonomy" id="2558174"/>
    <lineage>
        <taxon>Bacteria</taxon>
        <taxon>Pseudomonadati</taxon>
        <taxon>Pseudomonadota</taxon>
        <taxon>Alphaproteobacteria</taxon>
        <taxon>Holosporales</taxon>
        <taxon>Holosporaceae</taxon>
        <taxon>Candidatus Hydrogenosomobacter</taxon>
    </lineage>
</organism>
<proteinExistence type="predicted"/>
<evidence type="ECO:0000256" key="2">
    <source>
        <dbReference type="ARBA" id="ARBA00022679"/>
    </source>
</evidence>
<reference evidence="5" key="1">
    <citation type="submission" date="2021-10" db="EMBL/GenBank/DDBJ databases">
        <title>Genome Sequence of The Candidatus Hydrogeosomobacter endosymbioticus, an Intracellular Bacterial Symbiont of the Anaerobic Ciliate GW7.</title>
        <authorList>
            <person name="Shiohama Y."/>
            <person name="Shinzato N."/>
        </authorList>
    </citation>
    <scope>NUCLEOTIDE SEQUENCE [LARGE SCALE GENOMIC DNA]</scope>
    <source>
        <strain evidence="5">200920</strain>
    </source>
</reference>
<sequence>MLFLAKALLGIKVVITGIRNIPNSGSYIIASKHQSAFDTIVFSTFIQDPAFFFKKELLLIPFFGLYLKKLKMIPVYRGEKASAKRYKKTEAMVKNAVNEKRPIIMFPEGTRVSVGQKSEYKSGVFHFYVKFGVPVVPVALNSGEFWPRRRFIKTPGTIKIVLCRPLRAKKDKKEFMKDLKSSIEGSVAKL</sequence>
<keyword evidence="3" id="KW-0012">Acyltransferase</keyword>
<dbReference type="EMBL" id="AP025225">
    <property type="protein sequence ID" value="BDB96427.1"/>
    <property type="molecule type" value="Genomic_DNA"/>
</dbReference>
<evidence type="ECO:0000256" key="3">
    <source>
        <dbReference type="ARBA" id="ARBA00023315"/>
    </source>
</evidence>
<evidence type="ECO:0000313" key="6">
    <source>
        <dbReference type="Proteomes" id="UP001320209"/>
    </source>
</evidence>
<dbReference type="PANTHER" id="PTHR10434">
    <property type="entry name" value="1-ACYL-SN-GLYCEROL-3-PHOSPHATE ACYLTRANSFERASE"/>
    <property type="match status" value="1"/>
</dbReference>
<evidence type="ECO:0000256" key="1">
    <source>
        <dbReference type="ARBA" id="ARBA00005189"/>
    </source>
</evidence>
<dbReference type="Pfam" id="PF01553">
    <property type="entry name" value="Acyltransferase"/>
    <property type="match status" value="1"/>
</dbReference>
<dbReference type="Proteomes" id="UP001320209">
    <property type="component" value="Chromosome"/>
</dbReference>
<keyword evidence="6" id="KW-1185">Reference proteome</keyword>
<dbReference type="PANTHER" id="PTHR10434:SF40">
    <property type="entry name" value="1-ACYL-SN-GLYCEROL-3-PHOSPHATE ACYLTRANSFERASE"/>
    <property type="match status" value="1"/>
</dbReference>
<dbReference type="InterPro" id="IPR002123">
    <property type="entry name" value="Plipid/glycerol_acylTrfase"/>
</dbReference>
<keyword evidence="2" id="KW-0808">Transferase</keyword>